<dbReference type="EMBL" id="JAWRVG010000012">
    <property type="protein sequence ID" value="KAK4077057.1"/>
    <property type="molecule type" value="Genomic_DNA"/>
</dbReference>
<dbReference type="Proteomes" id="UP001273209">
    <property type="component" value="Unassembled WGS sequence"/>
</dbReference>
<dbReference type="GeneID" id="87918287"/>
<proteinExistence type="predicted"/>
<evidence type="ECO:0000313" key="1">
    <source>
        <dbReference type="EMBL" id="KAK4077057.1"/>
    </source>
</evidence>
<accession>A0AAE1IHN8</accession>
<protein>
    <submittedName>
        <fullName evidence="1">Uncharacterized protein</fullName>
    </submittedName>
</protein>
<dbReference type="RefSeq" id="XP_062757044.1">
    <property type="nucleotide sequence ID" value="XM_062898382.1"/>
</dbReference>
<gene>
    <name evidence="1" type="ORF">Triagg1_4024</name>
</gene>
<comment type="caution">
    <text evidence="1">The sequence shown here is derived from an EMBL/GenBank/DDBJ whole genome shotgun (WGS) entry which is preliminary data.</text>
</comment>
<reference evidence="1" key="1">
    <citation type="submission" date="2023-11" db="EMBL/GenBank/DDBJ databases">
        <title>The genome sequences of three competitors of mushroom-forming fungi.</title>
        <authorList>
            <person name="Beijen E."/>
            <person name="Ohm R.A."/>
        </authorList>
    </citation>
    <scope>NUCLEOTIDE SEQUENCE</scope>
    <source>
        <strain evidence="1">CBS 100526</strain>
    </source>
</reference>
<keyword evidence="2" id="KW-1185">Reference proteome</keyword>
<organism evidence="1 2">
    <name type="scientific">Trichoderma aggressivum f. europaeum</name>
    <dbReference type="NCBI Taxonomy" id="173218"/>
    <lineage>
        <taxon>Eukaryota</taxon>
        <taxon>Fungi</taxon>
        <taxon>Dikarya</taxon>
        <taxon>Ascomycota</taxon>
        <taxon>Pezizomycotina</taxon>
        <taxon>Sordariomycetes</taxon>
        <taxon>Hypocreomycetidae</taxon>
        <taxon>Hypocreales</taxon>
        <taxon>Hypocreaceae</taxon>
        <taxon>Trichoderma</taxon>
    </lineage>
</organism>
<sequence>MVYLAMVFQGEEGAVTHAWHGEILTFLLLCKLADTTANAPPSHSCAINRFLADQEQRCPPEFGKTQSPAEAEADAKARMMTKLLAFEQQFGSSDKPPGN</sequence>
<evidence type="ECO:0000313" key="2">
    <source>
        <dbReference type="Proteomes" id="UP001273209"/>
    </source>
</evidence>
<dbReference type="AlphaFoldDB" id="A0AAE1IHN8"/>
<name>A0AAE1IHN8_9HYPO</name>